<organism evidence="1 2">
    <name type="scientific">Elsinoe batatas</name>
    <dbReference type="NCBI Taxonomy" id="2601811"/>
    <lineage>
        <taxon>Eukaryota</taxon>
        <taxon>Fungi</taxon>
        <taxon>Dikarya</taxon>
        <taxon>Ascomycota</taxon>
        <taxon>Pezizomycotina</taxon>
        <taxon>Dothideomycetes</taxon>
        <taxon>Dothideomycetidae</taxon>
        <taxon>Myriangiales</taxon>
        <taxon>Elsinoaceae</taxon>
        <taxon>Elsinoe</taxon>
    </lineage>
</organism>
<name>A0A8K0PMC7_9PEZI</name>
<sequence length="525" mass="57712">MPSWSSTVLPSRKSIFLVLLVILTLQLALTATMRFSASPRAWLIVTMAAVGHAQDGNSSSNLSWAVPAKSDIDDLSTILNRTGVYGFVFNSSQTPESIRYSTYNWCNMPHVRTREYPRADSSFDLIYVEVIHRHHKRTPYAANTFPVETYGWDCSDQGLFYYGSQLPVDPADTSASTYWSVYNSTSNPLRAPGFPGNCQFPQITTAGLRDSHQHGLDLASVYKTLLGFLPETYDPELSTFRVTSNTITSQVASSLIPGLYPALSSAVVPLLIQPAAIDSLQPSYSCPASSALYRSYASGATTGQWQTHLDMTAPLYATLDTLSGVAPTSAEWHVSWDHYYDNLSARLCHALPLPCSANNTKNCVTQEQADTVFRLGQWEYSYTYRAAGPDTLRAAVSGYGIWVAELADTLRNKAGLGNSTVEDKVKYRHNVAHDGSVSRLLSILQVDRMVWPGMGAEVVFELFSREFGEASKEWYVRVLWGGQILRSSSPALGLMDMVPLKQVLAYLDGLVGQGAQRVPGLCNTS</sequence>
<reference evidence="1" key="1">
    <citation type="submission" date="2021-07" db="EMBL/GenBank/DDBJ databases">
        <title>Elsinoe batatas strain:CRI-CJ2 Genome sequencing and assembly.</title>
        <authorList>
            <person name="Huang L."/>
        </authorList>
    </citation>
    <scope>NUCLEOTIDE SEQUENCE</scope>
    <source>
        <strain evidence="1">CRI-CJ2</strain>
    </source>
</reference>
<evidence type="ECO:0000313" key="2">
    <source>
        <dbReference type="Proteomes" id="UP000809789"/>
    </source>
</evidence>
<dbReference type="InterPro" id="IPR050645">
    <property type="entry name" value="Histidine_acid_phosphatase"/>
</dbReference>
<dbReference type="AlphaFoldDB" id="A0A8K0PMC7"/>
<keyword evidence="2" id="KW-1185">Reference proteome</keyword>
<dbReference type="Gene3D" id="3.40.50.1240">
    <property type="entry name" value="Phosphoglycerate mutase-like"/>
    <property type="match status" value="1"/>
</dbReference>
<accession>A0A8K0PMC7</accession>
<dbReference type="OrthoDB" id="10262962at2759"/>
<dbReference type="PANTHER" id="PTHR11567:SF195">
    <property type="entry name" value="ACID PHOSPHATASE, PUTATIVE (AFU_ORTHOLOGUE AFUA_3G14570)-RELATED"/>
    <property type="match status" value="1"/>
</dbReference>
<dbReference type="InterPro" id="IPR029033">
    <property type="entry name" value="His_PPase_superfam"/>
</dbReference>
<protein>
    <submittedName>
        <fullName evidence="1">Uncharacterized protein</fullName>
    </submittedName>
</protein>
<dbReference type="GO" id="GO:0016791">
    <property type="term" value="F:phosphatase activity"/>
    <property type="evidence" value="ECO:0007669"/>
    <property type="project" value="TreeGrafter"/>
</dbReference>
<evidence type="ECO:0000313" key="1">
    <source>
        <dbReference type="EMBL" id="KAG8630899.1"/>
    </source>
</evidence>
<gene>
    <name evidence="1" type="ORF">KVT40_000039</name>
</gene>
<dbReference type="PANTHER" id="PTHR11567">
    <property type="entry name" value="ACID PHOSPHATASE-RELATED"/>
    <property type="match status" value="1"/>
</dbReference>
<dbReference type="EMBL" id="JAESVG020000001">
    <property type="protein sequence ID" value="KAG8630899.1"/>
    <property type="molecule type" value="Genomic_DNA"/>
</dbReference>
<dbReference type="Proteomes" id="UP000809789">
    <property type="component" value="Unassembled WGS sequence"/>
</dbReference>
<dbReference type="SUPFAM" id="SSF53254">
    <property type="entry name" value="Phosphoglycerate mutase-like"/>
    <property type="match status" value="1"/>
</dbReference>
<comment type="caution">
    <text evidence="1">The sequence shown here is derived from an EMBL/GenBank/DDBJ whole genome shotgun (WGS) entry which is preliminary data.</text>
</comment>
<proteinExistence type="predicted"/>